<dbReference type="EMBL" id="CAJOBJ010064901">
    <property type="protein sequence ID" value="CAF4434212.1"/>
    <property type="molecule type" value="Genomic_DNA"/>
</dbReference>
<dbReference type="PANTHER" id="PTHR46601:SF1">
    <property type="entry name" value="ADF-H DOMAIN-CONTAINING PROTEIN"/>
    <property type="match status" value="1"/>
</dbReference>
<evidence type="ECO:0000313" key="3">
    <source>
        <dbReference type="EMBL" id="CAF4434212.1"/>
    </source>
</evidence>
<dbReference type="EMBL" id="CAJOBI010031219">
    <property type="protein sequence ID" value="CAF4273689.1"/>
    <property type="molecule type" value="Genomic_DNA"/>
</dbReference>
<sequence length="197" mass="22746">MAFISDYLTHDTRFVYGTQKLIVDFLRKSCHNVIKINYVSDGASAHFKNKYNMRNLAHHYKDFHIEASWTFSASGHGKGGPHVSFSSPKQFYEWCFEKNDRMVVARPRRMEASTASSTMPEPNRPIEIRWLPADIVNQDAEKNLLPRWNRLSTRDSISGIRDIHQFDAGQDGSITCRRTSQSKTSTKHTFKIHVLNL</sequence>
<reference evidence="1" key="1">
    <citation type="submission" date="2021-02" db="EMBL/GenBank/DDBJ databases">
        <authorList>
            <person name="Nowell W R."/>
        </authorList>
    </citation>
    <scope>NUCLEOTIDE SEQUENCE</scope>
</reference>
<name>A0A815TGN3_9BILA</name>
<accession>A0A815TGN3</accession>
<evidence type="ECO:0000313" key="2">
    <source>
        <dbReference type="EMBL" id="CAF4273689.1"/>
    </source>
</evidence>
<organism evidence="1 4">
    <name type="scientific">Rotaria magnacalcarata</name>
    <dbReference type="NCBI Taxonomy" id="392030"/>
    <lineage>
        <taxon>Eukaryota</taxon>
        <taxon>Metazoa</taxon>
        <taxon>Spiralia</taxon>
        <taxon>Gnathifera</taxon>
        <taxon>Rotifera</taxon>
        <taxon>Eurotatoria</taxon>
        <taxon>Bdelloidea</taxon>
        <taxon>Philodinida</taxon>
        <taxon>Philodinidae</taxon>
        <taxon>Rotaria</taxon>
    </lineage>
</organism>
<evidence type="ECO:0000313" key="1">
    <source>
        <dbReference type="EMBL" id="CAF1502730.1"/>
    </source>
</evidence>
<dbReference type="PANTHER" id="PTHR46601">
    <property type="entry name" value="ULP_PROTEASE DOMAIN-CONTAINING PROTEIN"/>
    <property type="match status" value="1"/>
</dbReference>
<protein>
    <submittedName>
        <fullName evidence="1">Uncharacterized protein</fullName>
    </submittedName>
</protein>
<proteinExistence type="predicted"/>
<gene>
    <name evidence="3" type="ORF">GIL414_LOCUS31669</name>
    <name evidence="1" type="ORF">KQP761_LOCUS14706</name>
    <name evidence="2" type="ORF">SMN809_LOCUS24944</name>
</gene>
<evidence type="ECO:0000313" key="4">
    <source>
        <dbReference type="Proteomes" id="UP000663834"/>
    </source>
</evidence>
<comment type="caution">
    <text evidence="1">The sequence shown here is derived from an EMBL/GenBank/DDBJ whole genome shotgun (WGS) entry which is preliminary data.</text>
</comment>
<dbReference type="Proteomes" id="UP000663834">
    <property type="component" value="Unassembled WGS sequence"/>
</dbReference>
<dbReference type="Proteomes" id="UP000676336">
    <property type="component" value="Unassembled WGS sequence"/>
</dbReference>
<dbReference type="Proteomes" id="UP000681720">
    <property type="component" value="Unassembled WGS sequence"/>
</dbReference>
<dbReference type="OrthoDB" id="10043418at2759"/>
<dbReference type="AlphaFoldDB" id="A0A815TGN3"/>
<dbReference type="EMBL" id="CAJNOW010007071">
    <property type="protein sequence ID" value="CAF1502730.1"/>
    <property type="molecule type" value="Genomic_DNA"/>
</dbReference>